<evidence type="ECO:0000256" key="1">
    <source>
        <dbReference type="SAM" id="Phobius"/>
    </source>
</evidence>
<organism evidence="2 3">
    <name type="scientific">Phanerochaete sordida</name>
    <dbReference type="NCBI Taxonomy" id="48140"/>
    <lineage>
        <taxon>Eukaryota</taxon>
        <taxon>Fungi</taxon>
        <taxon>Dikarya</taxon>
        <taxon>Basidiomycota</taxon>
        <taxon>Agaricomycotina</taxon>
        <taxon>Agaricomycetes</taxon>
        <taxon>Polyporales</taxon>
        <taxon>Phanerochaetaceae</taxon>
        <taxon>Phanerochaete</taxon>
    </lineage>
</organism>
<reference evidence="2 3" key="1">
    <citation type="submission" date="2021-08" db="EMBL/GenBank/DDBJ databases">
        <title>Draft Genome Sequence of Phanerochaete sordida strain YK-624.</title>
        <authorList>
            <person name="Mori T."/>
            <person name="Dohra H."/>
            <person name="Suzuki T."/>
            <person name="Kawagishi H."/>
            <person name="Hirai H."/>
        </authorList>
    </citation>
    <scope>NUCLEOTIDE SEQUENCE [LARGE SCALE GENOMIC DNA]</scope>
    <source>
        <strain evidence="2 3">YK-624</strain>
    </source>
</reference>
<feature type="transmembrane region" description="Helical" evidence="1">
    <location>
        <begin position="40"/>
        <end position="64"/>
    </location>
</feature>
<keyword evidence="1" id="KW-1133">Transmembrane helix</keyword>
<evidence type="ECO:0000313" key="3">
    <source>
        <dbReference type="Proteomes" id="UP000703269"/>
    </source>
</evidence>
<dbReference type="EMBL" id="BPQB01000008">
    <property type="protein sequence ID" value="GJE88169.1"/>
    <property type="molecule type" value="Genomic_DNA"/>
</dbReference>
<keyword evidence="3" id="KW-1185">Reference proteome</keyword>
<keyword evidence="1" id="KW-0812">Transmembrane</keyword>
<keyword evidence="1" id="KW-0472">Membrane</keyword>
<evidence type="ECO:0000313" key="2">
    <source>
        <dbReference type="EMBL" id="GJE88169.1"/>
    </source>
</evidence>
<comment type="caution">
    <text evidence="2">The sequence shown here is derived from an EMBL/GenBank/DDBJ whole genome shotgun (WGS) entry which is preliminary data.</text>
</comment>
<proteinExistence type="predicted"/>
<accession>A0A9P3G5D1</accession>
<dbReference type="OrthoDB" id="2681331at2759"/>
<dbReference type="AlphaFoldDB" id="A0A9P3G5D1"/>
<name>A0A9P3G5D1_9APHY</name>
<dbReference type="Proteomes" id="UP000703269">
    <property type="component" value="Unassembled WGS sequence"/>
</dbReference>
<protein>
    <submittedName>
        <fullName evidence="2">Uncharacterized protein</fullName>
    </submittedName>
</protein>
<gene>
    <name evidence="2" type="ORF">PsYK624_042520</name>
</gene>
<sequence>MGACFDAFPAPAADTLLCRACRHVVVAATVGFIVPSITNLGIFATFTGSAVLAWVGYGLVVWVLHYGGRMRAWVDLGTNDLGLHILSFVWNSW</sequence>